<evidence type="ECO:0000313" key="7">
    <source>
        <dbReference type="Proteomes" id="UP001458946"/>
    </source>
</evidence>
<keyword evidence="4" id="KW-0804">Transcription</keyword>
<accession>A0ABP9VBY9</accession>
<evidence type="ECO:0000256" key="2">
    <source>
        <dbReference type="ARBA" id="ARBA00023015"/>
    </source>
</evidence>
<feature type="domain" description="HTH lysR-type" evidence="5">
    <location>
        <begin position="1"/>
        <end position="59"/>
    </location>
</feature>
<evidence type="ECO:0000256" key="4">
    <source>
        <dbReference type="ARBA" id="ARBA00023163"/>
    </source>
</evidence>
<gene>
    <name evidence="6" type="primary">cmpR_1</name>
    <name evidence="6" type="ORF">Dxin01_02496</name>
</gene>
<dbReference type="SUPFAM" id="SSF46785">
    <property type="entry name" value="Winged helix' DNA-binding domain"/>
    <property type="match status" value="1"/>
</dbReference>
<comment type="similarity">
    <text evidence="1">Belongs to the LysR transcriptional regulatory family.</text>
</comment>
<dbReference type="InterPro" id="IPR000847">
    <property type="entry name" value="LysR_HTH_N"/>
</dbReference>
<dbReference type="Gene3D" id="1.10.10.10">
    <property type="entry name" value="Winged helix-like DNA-binding domain superfamily/Winged helix DNA-binding domain"/>
    <property type="match status" value="1"/>
</dbReference>
<dbReference type="Gene3D" id="3.40.190.10">
    <property type="entry name" value="Periplasmic binding protein-like II"/>
    <property type="match status" value="2"/>
</dbReference>
<evidence type="ECO:0000259" key="5">
    <source>
        <dbReference type="PROSITE" id="PS50931"/>
    </source>
</evidence>
<dbReference type="Pfam" id="PF00126">
    <property type="entry name" value="HTH_1"/>
    <property type="match status" value="1"/>
</dbReference>
<comment type="caution">
    <text evidence="6">The sequence shown here is derived from an EMBL/GenBank/DDBJ whole genome shotgun (WGS) entry which is preliminary data.</text>
</comment>
<reference evidence="6 7" key="1">
    <citation type="submission" date="2024-02" db="EMBL/GenBank/DDBJ databases">
        <title>Deinococcus xinjiangensis NBRC 107630.</title>
        <authorList>
            <person name="Ichikawa N."/>
            <person name="Katano-Makiyama Y."/>
            <person name="Hidaka K."/>
        </authorList>
    </citation>
    <scope>NUCLEOTIDE SEQUENCE [LARGE SCALE GENOMIC DNA]</scope>
    <source>
        <strain evidence="6 7">NBRC 107630</strain>
    </source>
</reference>
<dbReference type="InterPro" id="IPR036388">
    <property type="entry name" value="WH-like_DNA-bd_sf"/>
</dbReference>
<keyword evidence="7" id="KW-1185">Reference proteome</keyword>
<proteinExistence type="inferred from homology"/>
<dbReference type="InterPro" id="IPR005119">
    <property type="entry name" value="LysR_subst-bd"/>
</dbReference>
<keyword evidence="2" id="KW-0805">Transcription regulation</keyword>
<dbReference type="Proteomes" id="UP001458946">
    <property type="component" value="Unassembled WGS sequence"/>
</dbReference>
<dbReference type="SUPFAM" id="SSF53850">
    <property type="entry name" value="Periplasmic binding protein-like II"/>
    <property type="match status" value="1"/>
</dbReference>
<name>A0ABP9VBY9_9DEIO</name>
<dbReference type="PANTHER" id="PTHR30126">
    <property type="entry name" value="HTH-TYPE TRANSCRIPTIONAL REGULATOR"/>
    <property type="match status" value="1"/>
</dbReference>
<dbReference type="Pfam" id="PF03466">
    <property type="entry name" value="LysR_substrate"/>
    <property type="match status" value="1"/>
</dbReference>
<dbReference type="PROSITE" id="PS50931">
    <property type="entry name" value="HTH_LYSR"/>
    <property type="match status" value="1"/>
</dbReference>
<dbReference type="InterPro" id="IPR036390">
    <property type="entry name" value="WH_DNA-bd_sf"/>
</dbReference>
<organism evidence="6 7">
    <name type="scientific">Deinococcus xinjiangensis</name>
    <dbReference type="NCBI Taxonomy" id="457454"/>
    <lineage>
        <taxon>Bacteria</taxon>
        <taxon>Thermotogati</taxon>
        <taxon>Deinococcota</taxon>
        <taxon>Deinococci</taxon>
        <taxon>Deinococcales</taxon>
        <taxon>Deinococcaceae</taxon>
        <taxon>Deinococcus</taxon>
    </lineage>
</organism>
<evidence type="ECO:0000256" key="1">
    <source>
        <dbReference type="ARBA" id="ARBA00009437"/>
    </source>
</evidence>
<dbReference type="PANTHER" id="PTHR30126:SF39">
    <property type="entry name" value="HTH-TYPE TRANSCRIPTIONAL REGULATOR CYSL"/>
    <property type="match status" value="1"/>
</dbReference>
<dbReference type="RefSeq" id="WP_353542716.1">
    <property type="nucleotide sequence ID" value="NZ_BAABRN010000029.1"/>
</dbReference>
<keyword evidence="3" id="KW-0238">DNA-binding</keyword>
<protein>
    <submittedName>
        <fullName evidence="6">HTH-type transcriptional activator CmpR</fullName>
    </submittedName>
</protein>
<dbReference type="EMBL" id="BAABRN010000029">
    <property type="protein sequence ID" value="GAA5502752.1"/>
    <property type="molecule type" value="Genomic_DNA"/>
</dbReference>
<sequence>MASLEQFRVFVAVYRAGSVSAAARERHLTQPAVSAQLSALEARTGEALFTRTPKGVVPTERGKLLYSQVADAVDRLDRAGQALRVSSKAAGPLRLGCTPEFLQGYVLPRLSGETALLVSFGQARELQAAVEAGTLDAALVSLPAQSRALSERPLLSMPFVLIAPTAWAAPPQPAPQELAQQELAPQELAQWLNAQPWVSYSLELPVTRRFFLQALGERFGARPALVAPDLRAVVRAVEGGLGASLVPLFAAAEALAAGRVQELGQGRDQIPAESWRMVYRVADEDREDLQGLARALQA</sequence>
<evidence type="ECO:0000313" key="6">
    <source>
        <dbReference type="EMBL" id="GAA5502752.1"/>
    </source>
</evidence>
<dbReference type="CDD" id="cd05466">
    <property type="entry name" value="PBP2_LTTR_substrate"/>
    <property type="match status" value="1"/>
</dbReference>
<dbReference type="PRINTS" id="PR00039">
    <property type="entry name" value="HTHLYSR"/>
</dbReference>
<evidence type="ECO:0000256" key="3">
    <source>
        <dbReference type="ARBA" id="ARBA00023125"/>
    </source>
</evidence>